<keyword evidence="2" id="KW-1185">Reference proteome</keyword>
<name>A0AAF0ILV4_9CAUD</name>
<dbReference type="Proteomes" id="UP001225300">
    <property type="component" value="Segment"/>
</dbReference>
<organism evidence="1 2">
    <name type="scientific">Kolpuevirus sp. 'frurule'</name>
    <dbReference type="NCBI Taxonomy" id="3028514"/>
    <lineage>
        <taxon>Viruses</taxon>
        <taxon>Duplodnaviria</taxon>
        <taxon>Heunggongvirae</taxon>
        <taxon>Uroviricota</taxon>
        <taxon>Caudoviricetes</taxon>
        <taxon>Crassvirales</taxon>
        <taxon>Steigviridae</taxon>
        <taxon>Asinivirinae</taxon>
        <taxon>Kolpuevirus</taxon>
    </lineage>
</organism>
<protein>
    <submittedName>
        <fullName evidence="1">Uncharacterized protein</fullName>
    </submittedName>
</protein>
<reference evidence="1" key="1">
    <citation type="journal article" date="2023" name="bioRxiv">
        <title>Novel crAssphage isolates exhibit conserved gene order and purifying selection of the host specificity protein.</title>
        <authorList>
            <person name="Papudeshi B."/>
            <person name="Vega A.A."/>
            <person name="Souza C."/>
            <person name="Giles S.K."/>
            <person name="Mallawaarachchi V."/>
            <person name="Roach M.J."/>
            <person name="An M."/>
            <person name="Jacobson N."/>
            <person name="McNair K."/>
            <person name="Mora M.F."/>
            <person name="Pastrana K."/>
            <person name="Leigh C."/>
            <person name="Cram C."/>
            <person name="Plewa W.S."/>
            <person name="Grigson S.R."/>
            <person name="Bouras G."/>
            <person name="Decewicz P."/>
            <person name="Luque A."/>
            <person name="Droit L."/>
            <person name="Handley S.A."/>
            <person name="Segall A.M."/>
            <person name="Dinsdale E.A."/>
            <person name="Edwards R.A."/>
        </authorList>
    </citation>
    <scope>NUCLEOTIDE SEQUENCE</scope>
    <source>
        <strain evidence="1">Bc03</strain>
    </source>
</reference>
<proteinExistence type="predicted"/>
<dbReference type="EMBL" id="OQ198718">
    <property type="protein sequence ID" value="WEY17572.1"/>
    <property type="molecule type" value="Genomic_DNA"/>
</dbReference>
<evidence type="ECO:0000313" key="2">
    <source>
        <dbReference type="Proteomes" id="UP001225300"/>
    </source>
</evidence>
<sequence>MARVGSRLKDAINFLSSAYSHHQYSPIGYGPNINWERNNVFSKFFIADITGPEIIVPVVMRGHVEEVISSSIVYNVITHIKKEVVFPIYIRDYNPAVRTADSFISKVFAESPESGLSRVTIKDTTYIGSRGCIFDNDGKLLMLCTLVGRYLLHDQPGDSFFGTVKGFTYDEVRLYIHSDVVRSESDVVCKAIMNKIMPFMLSSEFRKPYSQNIRCFDACNSIRTTVIIDDISRFVRTPTFSSDYTDEDINNMLSVRASEVADQIKLV</sequence>
<accession>A0AAF0ILV4</accession>
<evidence type="ECO:0000313" key="1">
    <source>
        <dbReference type="EMBL" id="WEY17572.1"/>
    </source>
</evidence>